<feature type="region of interest" description="Disordered" evidence="1">
    <location>
        <begin position="105"/>
        <end position="133"/>
    </location>
</feature>
<dbReference type="PANTHER" id="PTHR34703">
    <property type="entry name" value="ANTIPORTER SUBUNIT MNHG2-RELATED"/>
    <property type="match status" value="1"/>
</dbReference>
<dbReference type="RefSeq" id="WP_339089897.1">
    <property type="nucleotide sequence ID" value="NZ_LR743507.1"/>
</dbReference>
<dbReference type="PANTHER" id="PTHR34703:SF1">
    <property type="entry name" value="ANTIPORTER SUBUNIT MNHG2-RELATED"/>
    <property type="match status" value="1"/>
</dbReference>
<evidence type="ECO:0000256" key="2">
    <source>
        <dbReference type="SAM" id="Phobius"/>
    </source>
</evidence>
<organism evidence="3">
    <name type="scientific">Variovorax paradoxus</name>
    <dbReference type="NCBI Taxonomy" id="34073"/>
    <lineage>
        <taxon>Bacteria</taxon>
        <taxon>Pseudomonadati</taxon>
        <taxon>Pseudomonadota</taxon>
        <taxon>Betaproteobacteria</taxon>
        <taxon>Burkholderiales</taxon>
        <taxon>Comamonadaceae</taxon>
        <taxon>Variovorax</taxon>
    </lineage>
</organism>
<dbReference type="InterPro" id="IPR005133">
    <property type="entry name" value="PhaG_MnhG_YufB"/>
</dbReference>
<evidence type="ECO:0000313" key="3">
    <source>
        <dbReference type="EMBL" id="CAA2103371.1"/>
    </source>
</evidence>
<keyword evidence="2" id="KW-1133">Transmembrane helix</keyword>
<proteinExistence type="predicted"/>
<dbReference type="Pfam" id="PF03334">
    <property type="entry name" value="PhaG_MnhG_YufB"/>
    <property type="match status" value="1"/>
</dbReference>
<evidence type="ECO:0000256" key="1">
    <source>
        <dbReference type="SAM" id="MobiDB-lite"/>
    </source>
</evidence>
<gene>
    <name evidence="3" type="primary">mrpG</name>
    <name evidence="3" type="ORF">VVAX_02227</name>
</gene>
<reference evidence="3" key="1">
    <citation type="submission" date="2019-12" db="EMBL/GenBank/DDBJ databases">
        <authorList>
            <person name="Cremers G."/>
        </authorList>
    </citation>
    <scope>NUCLEOTIDE SEQUENCE</scope>
    <source>
        <strain evidence="3">Vvax</strain>
    </source>
</reference>
<feature type="transmembrane region" description="Helical" evidence="2">
    <location>
        <begin position="48"/>
        <end position="68"/>
    </location>
</feature>
<accession>A0A679IUK8</accession>
<feature type="transmembrane region" description="Helical" evidence="2">
    <location>
        <begin position="12"/>
        <end position="36"/>
    </location>
</feature>
<sequence length="133" mass="14293">MSDFIVGPLPLWAEIVTAVFAVLGAAFAAIGSFGLVRLPTFFSRIHAPTLGATGGVWSMTVATIVYFSVQSHSIFLHAVLIVLFVALTTPVTTIFLMRAALFRERQKGGAVPPTAPSDSVPIPKRRADEHEEE</sequence>
<keyword evidence="2" id="KW-0812">Transmembrane</keyword>
<name>A0A679IUK8_VARPD</name>
<keyword evidence="2" id="KW-0472">Membrane</keyword>
<feature type="transmembrane region" description="Helical" evidence="2">
    <location>
        <begin position="74"/>
        <end position="97"/>
    </location>
</feature>
<dbReference type="NCBIfam" id="TIGR01300">
    <property type="entry name" value="CPA3_mnhG_phaG"/>
    <property type="match status" value="1"/>
</dbReference>
<protein>
    <submittedName>
        <fullName evidence="3">Na(+)/H(+) antiporter subunit G</fullName>
    </submittedName>
</protein>
<dbReference type="AlphaFoldDB" id="A0A679IUK8"/>
<dbReference type="EMBL" id="LR743507">
    <property type="protein sequence ID" value="CAA2103371.1"/>
    <property type="molecule type" value="Genomic_DNA"/>
</dbReference>
<dbReference type="GO" id="GO:0015385">
    <property type="term" value="F:sodium:proton antiporter activity"/>
    <property type="evidence" value="ECO:0007669"/>
    <property type="project" value="TreeGrafter"/>
</dbReference>